<evidence type="ECO:0000256" key="1">
    <source>
        <dbReference type="SAM" id="MobiDB-lite"/>
    </source>
</evidence>
<dbReference type="Proteomes" id="UP000195402">
    <property type="component" value="Unassembled WGS sequence"/>
</dbReference>
<dbReference type="AlphaFoldDB" id="A0A200QP14"/>
<comment type="caution">
    <text evidence="2">The sequence shown here is derived from an EMBL/GenBank/DDBJ whole genome shotgun (WGS) entry which is preliminary data.</text>
</comment>
<protein>
    <submittedName>
        <fullName evidence="2">Uncharacterized protein</fullName>
    </submittedName>
</protein>
<organism evidence="2 3">
    <name type="scientific">Macleaya cordata</name>
    <name type="common">Five-seeded plume-poppy</name>
    <name type="synonym">Bocconia cordata</name>
    <dbReference type="NCBI Taxonomy" id="56857"/>
    <lineage>
        <taxon>Eukaryota</taxon>
        <taxon>Viridiplantae</taxon>
        <taxon>Streptophyta</taxon>
        <taxon>Embryophyta</taxon>
        <taxon>Tracheophyta</taxon>
        <taxon>Spermatophyta</taxon>
        <taxon>Magnoliopsida</taxon>
        <taxon>Ranunculales</taxon>
        <taxon>Papaveraceae</taxon>
        <taxon>Papaveroideae</taxon>
        <taxon>Macleaya</taxon>
    </lineage>
</organism>
<keyword evidence="3" id="KW-1185">Reference proteome</keyword>
<evidence type="ECO:0000313" key="2">
    <source>
        <dbReference type="EMBL" id="OVA12206.1"/>
    </source>
</evidence>
<proteinExistence type="predicted"/>
<dbReference type="InParanoid" id="A0A200QP14"/>
<reference evidence="2 3" key="1">
    <citation type="journal article" date="2017" name="Mol. Plant">
        <title>The Genome of Medicinal Plant Macleaya cordata Provides New Insights into Benzylisoquinoline Alkaloids Metabolism.</title>
        <authorList>
            <person name="Liu X."/>
            <person name="Liu Y."/>
            <person name="Huang P."/>
            <person name="Ma Y."/>
            <person name="Qing Z."/>
            <person name="Tang Q."/>
            <person name="Cao H."/>
            <person name="Cheng P."/>
            <person name="Zheng Y."/>
            <person name="Yuan Z."/>
            <person name="Zhou Y."/>
            <person name="Liu J."/>
            <person name="Tang Z."/>
            <person name="Zhuo Y."/>
            <person name="Zhang Y."/>
            <person name="Yu L."/>
            <person name="Huang J."/>
            <person name="Yang P."/>
            <person name="Peng Q."/>
            <person name="Zhang J."/>
            <person name="Jiang W."/>
            <person name="Zhang Z."/>
            <person name="Lin K."/>
            <person name="Ro D.K."/>
            <person name="Chen X."/>
            <person name="Xiong X."/>
            <person name="Shang Y."/>
            <person name="Huang S."/>
            <person name="Zeng J."/>
        </authorList>
    </citation>
    <scope>NUCLEOTIDE SEQUENCE [LARGE SCALE GENOMIC DNA]</scope>
    <source>
        <strain evidence="3">cv. BLH2017</strain>
        <tissue evidence="2">Root</tissue>
    </source>
</reference>
<feature type="region of interest" description="Disordered" evidence="1">
    <location>
        <begin position="1"/>
        <end position="21"/>
    </location>
</feature>
<dbReference type="EMBL" id="MVGT01001412">
    <property type="protein sequence ID" value="OVA12206.1"/>
    <property type="molecule type" value="Genomic_DNA"/>
</dbReference>
<name>A0A200QP14_MACCD</name>
<evidence type="ECO:0000313" key="3">
    <source>
        <dbReference type="Proteomes" id="UP000195402"/>
    </source>
</evidence>
<gene>
    <name evidence="2" type="ORF">BVC80_1777g25</name>
</gene>
<accession>A0A200QP14</accession>
<sequence length="77" mass="8491">MDFGFKGLKKKSNPSIQIEGTNVSPPQFFLGGVVYGTRSAQYARPDCKQSGGKSEYSTLSTNYKSTLVFLLSTFLNR</sequence>